<proteinExistence type="predicted"/>
<name>A0A382FYL1_9ZZZZ</name>
<sequence>MFTGPIIFSLCIICSIALKVSKSEIQGKKKSPPFILLVPMILQNFFN</sequence>
<gene>
    <name evidence="1" type="ORF">METZ01_LOCUS219885</name>
</gene>
<dbReference type="EMBL" id="UINC01052102">
    <property type="protein sequence ID" value="SVB67031.1"/>
    <property type="molecule type" value="Genomic_DNA"/>
</dbReference>
<organism evidence="1">
    <name type="scientific">marine metagenome</name>
    <dbReference type="NCBI Taxonomy" id="408172"/>
    <lineage>
        <taxon>unclassified sequences</taxon>
        <taxon>metagenomes</taxon>
        <taxon>ecological metagenomes</taxon>
    </lineage>
</organism>
<evidence type="ECO:0000313" key="1">
    <source>
        <dbReference type="EMBL" id="SVB67031.1"/>
    </source>
</evidence>
<accession>A0A382FYL1</accession>
<dbReference type="AlphaFoldDB" id="A0A382FYL1"/>
<protein>
    <submittedName>
        <fullName evidence="1">Uncharacterized protein</fullName>
    </submittedName>
</protein>
<reference evidence="1" key="1">
    <citation type="submission" date="2018-05" db="EMBL/GenBank/DDBJ databases">
        <authorList>
            <person name="Lanie J.A."/>
            <person name="Ng W.-L."/>
            <person name="Kazmierczak K.M."/>
            <person name="Andrzejewski T.M."/>
            <person name="Davidsen T.M."/>
            <person name="Wayne K.J."/>
            <person name="Tettelin H."/>
            <person name="Glass J.I."/>
            <person name="Rusch D."/>
            <person name="Podicherti R."/>
            <person name="Tsui H.-C.T."/>
            <person name="Winkler M.E."/>
        </authorList>
    </citation>
    <scope>NUCLEOTIDE SEQUENCE</scope>
</reference>